<dbReference type="AlphaFoldDB" id="A0A1I3T606"/>
<feature type="domain" description="Histidine kinase" evidence="15">
    <location>
        <begin position="206"/>
        <end position="416"/>
    </location>
</feature>
<dbReference type="Pfam" id="PF07694">
    <property type="entry name" value="5TM-5TMR_LYT"/>
    <property type="match status" value="1"/>
</dbReference>
<dbReference type="Gene3D" id="1.10.287.130">
    <property type="match status" value="1"/>
</dbReference>
<evidence type="ECO:0000256" key="2">
    <source>
        <dbReference type="ARBA" id="ARBA00004651"/>
    </source>
</evidence>
<comment type="catalytic activity">
    <reaction evidence="1">
        <text>ATP + protein L-histidine = ADP + protein N-phospho-L-histidine.</text>
        <dbReference type="EC" id="2.7.13.3"/>
    </reaction>
</comment>
<keyword evidence="13 14" id="KW-0472">Membrane</keyword>
<dbReference type="Pfam" id="PF00512">
    <property type="entry name" value="HisKA"/>
    <property type="match status" value="1"/>
</dbReference>
<dbReference type="PROSITE" id="PS50109">
    <property type="entry name" value="HIS_KIN"/>
    <property type="match status" value="1"/>
</dbReference>
<evidence type="ECO:0000256" key="8">
    <source>
        <dbReference type="ARBA" id="ARBA00022741"/>
    </source>
</evidence>
<dbReference type="InterPro" id="IPR036097">
    <property type="entry name" value="HisK_dim/P_sf"/>
</dbReference>
<evidence type="ECO:0000256" key="11">
    <source>
        <dbReference type="ARBA" id="ARBA00022989"/>
    </source>
</evidence>
<accession>A0A1I3T606</accession>
<evidence type="ECO:0000259" key="15">
    <source>
        <dbReference type="PROSITE" id="PS50109"/>
    </source>
</evidence>
<keyword evidence="6" id="KW-0808">Transferase</keyword>
<sequence>MIIKHVMLQLFFALLPFILFNVYYRDKLQNYSKKFIIITSSLSLFLAMTFSCNLNSGFYFDVRHIIMYFGVIFGGLQTGCILLIEFFVYRLYIGGDGIWTGSSVFLCTFFLSLFFNQIYKSTHRMTLVTCMAGIVLSIHPTLILYLNQPHMVTNYLFEHMVVFPLQYLIGIWLLTTLFHKAASDKALFINCSQNEKFEAISHVAASLAHEVRNPLTAVKGFLKLIRYSSLEQGKIEQYIDISLMEIDRTESVISEYLSIAKPPSKQKGKTNLSHQVQVIIDVMASYAIMSNVEIELEHKPVVPVWIIANGDEVKQVLVNFMKNAIEACVEIPQAKVSLSLNLVDRNVLLIIKDNGVGMSADQISRLGSIYYSTKSSGTGLGLTYSFQVIRAMGGSIAVQSEPSEGTRFTISIPLLDYAQETPATRIS</sequence>
<dbReference type="STRING" id="1884381.SAMN05518846_104401"/>
<name>A0A1I3T606_9BACL</name>
<dbReference type="SMART" id="SM00387">
    <property type="entry name" value="HATPase_c"/>
    <property type="match status" value="1"/>
</dbReference>
<keyword evidence="10" id="KW-0067">ATP-binding</keyword>
<reference evidence="17" key="1">
    <citation type="submission" date="2016-10" db="EMBL/GenBank/DDBJ databases">
        <authorList>
            <person name="Varghese N."/>
            <person name="Submissions S."/>
        </authorList>
    </citation>
    <scope>NUCLEOTIDE SEQUENCE [LARGE SCALE GENOMIC DNA]</scope>
    <source>
        <strain evidence="17">OK042</strain>
    </source>
</reference>
<dbReference type="GO" id="GO:0005524">
    <property type="term" value="F:ATP binding"/>
    <property type="evidence" value="ECO:0007669"/>
    <property type="project" value="UniProtKB-KW"/>
</dbReference>
<evidence type="ECO:0000256" key="5">
    <source>
        <dbReference type="ARBA" id="ARBA00022553"/>
    </source>
</evidence>
<organism evidence="16 17">
    <name type="scientific">Brevibacillus centrosporus</name>
    <dbReference type="NCBI Taxonomy" id="54910"/>
    <lineage>
        <taxon>Bacteria</taxon>
        <taxon>Bacillati</taxon>
        <taxon>Bacillota</taxon>
        <taxon>Bacilli</taxon>
        <taxon>Bacillales</taxon>
        <taxon>Paenibacillaceae</taxon>
        <taxon>Brevibacillus</taxon>
    </lineage>
</organism>
<evidence type="ECO:0000256" key="7">
    <source>
        <dbReference type="ARBA" id="ARBA00022692"/>
    </source>
</evidence>
<dbReference type="InterPro" id="IPR003594">
    <property type="entry name" value="HATPase_dom"/>
</dbReference>
<feature type="transmembrane region" description="Helical" evidence="14">
    <location>
        <begin position="66"/>
        <end position="92"/>
    </location>
</feature>
<dbReference type="InterPro" id="IPR036890">
    <property type="entry name" value="HATPase_C_sf"/>
</dbReference>
<dbReference type="InterPro" id="IPR005467">
    <property type="entry name" value="His_kinase_dom"/>
</dbReference>
<evidence type="ECO:0000256" key="3">
    <source>
        <dbReference type="ARBA" id="ARBA00012438"/>
    </source>
</evidence>
<evidence type="ECO:0000256" key="6">
    <source>
        <dbReference type="ARBA" id="ARBA00022679"/>
    </source>
</evidence>
<dbReference type="SUPFAM" id="SSF47384">
    <property type="entry name" value="Homodimeric domain of signal transducing histidine kinase"/>
    <property type="match status" value="1"/>
</dbReference>
<dbReference type="SMART" id="SM00388">
    <property type="entry name" value="HisKA"/>
    <property type="match status" value="1"/>
</dbReference>
<dbReference type="Gene3D" id="3.30.565.10">
    <property type="entry name" value="Histidine kinase-like ATPase, C-terminal domain"/>
    <property type="match status" value="1"/>
</dbReference>
<dbReference type="InterPro" id="IPR011620">
    <property type="entry name" value="Sig_transdc_His_kinase_LytS_TM"/>
</dbReference>
<feature type="transmembrane region" description="Helical" evidence="14">
    <location>
        <begin position="127"/>
        <end position="147"/>
    </location>
</feature>
<dbReference type="PANTHER" id="PTHR43065:SF46">
    <property type="entry name" value="C4-DICARBOXYLATE TRANSPORT SENSOR PROTEIN DCTB"/>
    <property type="match status" value="1"/>
</dbReference>
<dbReference type="CDD" id="cd00082">
    <property type="entry name" value="HisKA"/>
    <property type="match status" value="1"/>
</dbReference>
<proteinExistence type="predicted"/>
<dbReference type="Pfam" id="PF02518">
    <property type="entry name" value="HATPase_c"/>
    <property type="match status" value="1"/>
</dbReference>
<evidence type="ECO:0000256" key="14">
    <source>
        <dbReference type="SAM" id="Phobius"/>
    </source>
</evidence>
<feature type="transmembrane region" description="Helical" evidence="14">
    <location>
        <begin position="159"/>
        <end position="178"/>
    </location>
</feature>
<keyword evidence="4" id="KW-1003">Cell membrane</keyword>
<keyword evidence="11 14" id="KW-1133">Transmembrane helix</keyword>
<keyword evidence="12" id="KW-0902">Two-component regulatory system</keyword>
<keyword evidence="8" id="KW-0547">Nucleotide-binding</keyword>
<evidence type="ECO:0000256" key="12">
    <source>
        <dbReference type="ARBA" id="ARBA00023012"/>
    </source>
</evidence>
<keyword evidence="5" id="KW-0597">Phosphoprotein</keyword>
<keyword evidence="9 16" id="KW-0418">Kinase</keyword>
<evidence type="ECO:0000313" key="16">
    <source>
        <dbReference type="EMBL" id="SFJ65251.1"/>
    </source>
</evidence>
<feature type="transmembrane region" description="Helical" evidence="14">
    <location>
        <begin position="7"/>
        <end position="24"/>
    </location>
</feature>
<dbReference type="GO" id="GO:0005886">
    <property type="term" value="C:plasma membrane"/>
    <property type="evidence" value="ECO:0007669"/>
    <property type="project" value="UniProtKB-SubCell"/>
</dbReference>
<gene>
    <name evidence="16" type="ORF">SAMN05518846_104401</name>
</gene>
<comment type="subcellular location">
    <subcellularLocation>
        <location evidence="2">Cell membrane</location>
        <topology evidence="2">Multi-pass membrane protein</topology>
    </subcellularLocation>
</comment>
<dbReference type="Proteomes" id="UP000198915">
    <property type="component" value="Unassembled WGS sequence"/>
</dbReference>
<dbReference type="GO" id="GO:0071555">
    <property type="term" value="P:cell wall organization"/>
    <property type="evidence" value="ECO:0007669"/>
    <property type="project" value="InterPro"/>
</dbReference>
<evidence type="ECO:0000256" key="9">
    <source>
        <dbReference type="ARBA" id="ARBA00022777"/>
    </source>
</evidence>
<dbReference type="PRINTS" id="PR00344">
    <property type="entry name" value="BCTRLSENSOR"/>
</dbReference>
<dbReference type="EC" id="2.7.13.3" evidence="3"/>
<dbReference type="GO" id="GO:0000155">
    <property type="term" value="F:phosphorelay sensor kinase activity"/>
    <property type="evidence" value="ECO:0007669"/>
    <property type="project" value="InterPro"/>
</dbReference>
<protein>
    <recommendedName>
        <fullName evidence="3">histidine kinase</fullName>
        <ecNumber evidence="3">2.7.13.3</ecNumber>
    </recommendedName>
</protein>
<dbReference type="EMBL" id="FORT01000004">
    <property type="protein sequence ID" value="SFJ65251.1"/>
    <property type="molecule type" value="Genomic_DNA"/>
</dbReference>
<keyword evidence="7 14" id="KW-0812">Transmembrane</keyword>
<dbReference type="InterPro" id="IPR003661">
    <property type="entry name" value="HisK_dim/P_dom"/>
</dbReference>
<dbReference type="PANTHER" id="PTHR43065">
    <property type="entry name" value="SENSOR HISTIDINE KINASE"/>
    <property type="match status" value="1"/>
</dbReference>
<dbReference type="InterPro" id="IPR004358">
    <property type="entry name" value="Sig_transdc_His_kin-like_C"/>
</dbReference>
<evidence type="ECO:0000256" key="1">
    <source>
        <dbReference type="ARBA" id="ARBA00000085"/>
    </source>
</evidence>
<evidence type="ECO:0000256" key="4">
    <source>
        <dbReference type="ARBA" id="ARBA00022475"/>
    </source>
</evidence>
<dbReference type="RefSeq" id="WP_307723921.1">
    <property type="nucleotide sequence ID" value="NZ_BJOE01000008.1"/>
</dbReference>
<feature type="transmembrane region" description="Helical" evidence="14">
    <location>
        <begin position="98"/>
        <end position="115"/>
    </location>
</feature>
<evidence type="ECO:0000256" key="13">
    <source>
        <dbReference type="ARBA" id="ARBA00023136"/>
    </source>
</evidence>
<keyword evidence="17" id="KW-1185">Reference proteome</keyword>
<feature type="transmembrane region" description="Helical" evidence="14">
    <location>
        <begin position="36"/>
        <end position="54"/>
    </location>
</feature>
<dbReference type="SUPFAM" id="SSF55874">
    <property type="entry name" value="ATPase domain of HSP90 chaperone/DNA topoisomerase II/histidine kinase"/>
    <property type="match status" value="1"/>
</dbReference>
<evidence type="ECO:0000313" key="17">
    <source>
        <dbReference type="Proteomes" id="UP000198915"/>
    </source>
</evidence>
<evidence type="ECO:0000256" key="10">
    <source>
        <dbReference type="ARBA" id="ARBA00022840"/>
    </source>
</evidence>